<reference evidence="1" key="2">
    <citation type="submission" date="2021-04" db="EMBL/GenBank/DDBJ databases">
        <authorList>
            <person name="Gilroy R."/>
        </authorList>
    </citation>
    <scope>NUCLEOTIDE SEQUENCE</scope>
    <source>
        <strain evidence="1">2189</strain>
    </source>
</reference>
<reference evidence="1" key="1">
    <citation type="journal article" date="2021" name="PeerJ">
        <title>Extensive microbial diversity within the chicken gut microbiome revealed by metagenomics and culture.</title>
        <authorList>
            <person name="Gilroy R."/>
            <person name="Ravi A."/>
            <person name="Getino M."/>
            <person name="Pursley I."/>
            <person name="Horton D.L."/>
            <person name="Alikhan N.F."/>
            <person name="Baker D."/>
            <person name="Gharbi K."/>
            <person name="Hall N."/>
            <person name="Watson M."/>
            <person name="Adriaenssens E.M."/>
            <person name="Foster-Nyarko E."/>
            <person name="Jarju S."/>
            <person name="Secka A."/>
            <person name="Antonio M."/>
            <person name="Oren A."/>
            <person name="Chaudhuri R.R."/>
            <person name="La Ragione R."/>
            <person name="Hildebrand F."/>
            <person name="Pallen M.J."/>
        </authorList>
    </citation>
    <scope>NUCLEOTIDE SEQUENCE</scope>
    <source>
        <strain evidence="1">2189</strain>
    </source>
</reference>
<comment type="caution">
    <text evidence="1">The sequence shown here is derived from an EMBL/GenBank/DDBJ whole genome shotgun (WGS) entry which is preliminary data.</text>
</comment>
<sequence>MDNQNYYFEMQQSRCDKAFRGANRIRYDHIIFDAPYGERIVVNDRKPSGLGMSVAVNIERDEAWELDYSVNNDL</sequence>
<proteinExistence type="predicted"/>
<dbReference type="AlphaFoldDB" id="A0A9D1W0L0"/>
<name>A0A9D1W0L0_9FIRM</name>
<organism evidence="1 2">
    <name type="scientific">Candidatus Borkfalkia faecavium</name>
    <dbReference type="NCBI Taxonomy" id="2838508"/>
    <lineage>
        <taxon>Bacteria</taxon>
        <taxon>Bacillati</taxon>
        <taxon>Bacillota</taxon>
        <taxon>Clostridia</taxon>
        <taxon>Christensenellales</taxon>
        <taxon>Christensenellaceae</taxon>
        <taxon>Candidatus Borkfalkia</taxon>
    </lineage>
</organism>
<dbReference type="EMBL" id="DXEW01000020">
    <property type="protein sequence ID" value="HIX50450.1"/>
    <property type="molecule type" value="Genomic_DNA"/>
</dbReference>
<evidence type="ECO:0000313" key="1">
    <source>
        <dbReference type="EMBL" id="HIX50450.1"/>
    </source>
</evidence>
<protein>
    <submittedName>
        <fullName evidence="1">Uncharacterized protein</fullName>
    </submittedName>
</protein>
<gene>
    <name evidence="1" type="ORF">H9851_04135</name>
</gene>
<evidence type="ECO:0000313" key="2">
    <source>
        <dbReference type="Proteomes" id="UP000886847"/>
    </source>
</evidence>
<accession>A0A9D1W0L0</accession>
<dbReference type="Proteomes" id="UP000886847">
    <property type="component" value="Unassembled WGS sequence"/>
</dbReference>